<sequence>MVSSCIINCRDQYIS</sequence>
<name>A0A2P2NIR0_RHIMU</name>
<reference evidence="1" key="1">
    <citation type="submission" date="2018-02" db="EMBL/GenBank/DDBJ databases">
        <title>Rhizophora mucronata_Transcriptome.</title>
        <authorList>
            <person name="Meera S.P."/>
            <person name="Sreeshan A."/>
            <person name="Augustine A."/>
        </authorList>
    </citation>
    <scope>NUCLEOTIDE SEQUENCE</scope>
    <source>
        <tissue evidence="1">Leaf</tissue>
    </source>
</reference>
<protein>
    <submittedName>
        <fullName evidence="1">Uncharacterized protein</fullName>
    </submittedName>
</protein>
<proteinExistence type="predicted"/>
<evidence type="ECO:0000313" key="1">
    <source>
        <dbReference type="EMBL" id="MBX42355.1"/>
    </source>
</evidence>
<organism evidence="1">
    <name type="scientific">Rhizophora mucronata</name>
    <name type="common">Asiatic mangrove</name>
    <dbReference type="NCBI Taxonomy" id="61149"/>
    <lineage>
        <taxon>Eukaryota</taxon>
        <taxon>Viridiplantae</taxon>
        <taxon>Streptophyta</taxon>
        <taxon>Embryophyta</taxon>
        <taxon>Tracheophyta</taxon>
        <taxon>Spermatophyta</taxon>
        <taxon>Magnoliopsida</taxon>
        <taxon>eudicotyledons</taxon>
        <taxon>Gunneridae</taxon>
        <taxon>Pentapetalae</taxon>
        <taxon>rosids</taxon>
        <taxon>fabids</taxon>
        <taxon>Malpighiales</taxon>
        <taxon>Rhizophoraceae</taxon>
        <taxon>Rhizophora</taxon>
    </lineage>
</organism>
<accession>A0A2P2NIR0</accession>
<dbReference type="EMBL" id="GGEC01061871">
    <property type="protein sequence ID" value="MBX42355.1"/>
    <property type="molecule type" value="Transcribed_RNA"/>
</dbReference>